<evidence type="ECO:0008006" key="5">
    <source>
        <dbReference type="Google" id="ProtNLM"/>
    </source>
</evidence>
<proteinExistence type="predicted"/>
<dbReference type="Proteomes" id="UP001470230">
    <property type="component" value="Unassembled WGS sequence"/>
</dbReference>
<keyword evidence="1" id="KW-0677">Repeat</keyword>
<dbReference type="InterPro" id="IPR002110">
    <property type="entry name" value="Ankyrin_rpt"/>
</dbReference>
<reference evidence="3 4" key="1">
    <citation type="submission" date="2024-04" db="EMBL/GenBank/DDBJ databases">
        <title>Tritrichomonas musculus Genome.</title>
        <authorList>
            <person name="Alves-Ferreira E."/>
            <person name="Grigg M."/>
            <person name="Lorenzi H."/>
            <person name="Galac M."/>
        </authorList>
    </citation>
    <scope>NUCLEOTIDE SEQUENCE [LARGE SCALE GENOMIC DNA]</scope>
    <source>
        <strain evidence="3 4">EAF2021</strain>
    </source>
</reference>
<evidence type="ECO:0000256" key="2">
    <source>
        <dbReference type="ARBA" id="ARBA00023043"/>
    </source>
</evidence>
<dbReference type="Pfam" id="PF13606">
    <property type="entry name" value="Ank_3"/>
    <property type="match status" value="1"/>
</dbReference>
<dbReference type="Gene3D" id="1.25.40.20">
    <property type="entry name" value="Ankyrin repeat-containing domain"/>
    <property type="match status" value="2"/>
</dbReference>
<dbReference type="InterPro" id="IPR036770">
    <property type="entry name" value="Ankyrin_rpt-contain_sf"/>
</dbReference>
<dbReference type="SMART" id="SM00248">
    <property type="entry name" value="ANK"/>
    <property type="match status" value="4"/>
</dbReference>
<sequence>MIDTILCVPNIMLDIRNNSNDTALDLALLSGKKMNFDILLRKYLETTKINELNKQGLCYLSFAITACSLDFITHMIKDLNFDPNDKGNFEDDNRNYPLHQAIISKRIDVLRYLLSLPNINANIKDEQKNGDSALFVACKIPSLQSTIFLIESQKVDLNLTNKSGDNCLTDMIPVMKARNKVMQGNMREYLQIIFYIMTKKAFNLNFQGKNGDTLLHLLCDNSDILVRLLPYSERIDPNIKNDSGRTAIDCILDDYSDKYLNVVLIMKLGFCNINDKLIHSEVIFFILKHLPTFEVFKKFVDGGLDLNVTSKEGILF</sequence>
<accession>A0ABR2KWQ6</accession>
<protein>
    <recommendedName>
        <fullName evidence="5">Ankyrin repeat protein</fullName>
    </recommendedName>
</protein>
<dbReference type="PANTHER" id="PTHR46680:SF3">
    <property type="entry name" value="NF-KAPPA-B INHIBITOR CACTUS"/>
    <property type="match status" value="1"/>
</dbReference>
<keyword evidence="4" id="KW-1185">Reference proteome</keyword>
<organism evidence="3 4">
    <name type="scientific">Tritrichomonas musculus</name>
    <dbReference type="NCBI Taxonomy" id="1915356"/>
    <lineage>
        <taxon>Eukaryota</taxon>
        <taxon>Metamonada</taxon>
        <taxon>Parabasalia</taxon>
        <taxon>Tritrichomonadida</taxon>
        <taxon>Tritrichomonadidae</taxon>
        <taxon>Tritrichomonas</taxon>
    </lineage>
</organism>
<evidence type="ECO:0000256" key="1">
    <source>
        <dbReference type="ARBA" id="ARBA00022737"/>
    </source>
</evidence>
<dbReference type="InterPro" id="IPR051070">
    <property type="entry name" value="NF-kappa-B_inhibitor"/>
</dbReference>
<comment type="caution">
    <text evidence="3">The sequence shown here is derived from an EMBL/GenBank/DDBJ whole genome shotgun (WGS) entry which is preliminary data.</text>
</comment>
<dbReference type="PANTHER" id="PTHR46680">
    <property type="entry name" value="NF-KAPPA-B INHIBITOR ALPHA"/>
    <property type="match status" value="1"/>
</dbReference>
<keyword evidence="2" id="KW-0040">ANK repeat</keyword>
<dbReference type="EMBL" id="JAPFFF010000003">
    <property type="protein sequence ID" value="KAK8895537.1"/>
    <property type="molecule type" value="Genomic_DNA"/>
</dbReference>
<name>A0ABR2KWQ6_9EUKA</name>
<evidence type="ECO:0000313" key="3">
    <source>
        <dbReference type="EMBL" id="KAK8895537.1"/>
    </source>
</evidence>
<dbReference type="SUPFAM" id="SSF48403">
    <property type="entry name" value="Ankyrin repeat"/>
    <property type="match status" value="1"/>
</dbReference>
<gene>
    <name evidence="3" type="ORF">M9Y10_024004</name>
</gene>
<evidence type="ECO:0000313" key="4">
    <source>
        <dbReference type="Proteomes" id="UP001470230"/>
    </source>
</evidence>